<gene>
    <name evidence="1" type="ORF">NQ176_g7348</name>
</gene>
<evidence type="ECO:0000313" key="2">
    <source>
        <dbReference type="Proteomes" id="UP001143910"/>
    </source>
</evidence>
<evidence type="ECO:0000313" key="1">
    <source>
        <dbReference type="EMBL" id="KAJ2972105.1"/>
    </source>
</evidence>
<reference evidence="1" key="1">
    <citation type="submission" date="2022-08" db="EMBL/GenBank/DDBJ databases">
        <title>Genome Sequence of Lecanicillium fungicola.</title>
        <authorList>
            <person name="Buettner E."/>
        </authorList>
    </citation>
    <scope>NUCLEOTIDE SEQUENCE</scope>
    <source>
        <strain evidence="1">Babe33</strain>
    </source>
</reference>
<sequence>MSAVTIPEESIDPCIRHRELFDNLEEFYTLLIQLGILPKHALKKSNCDIFNAFTALDAGFSDEAVAVLMHLPYLHPDCDFVEILPNTLPERYTTCQPEVKGVAGFHSSRELDTNRSEDVVLLPSFIKLTYQRENGHVLLYDTEKRLMRDWRPSTDPINRDNYNFDLIPAHSPTEILGHWIDRYRRLHILKYDSQMTWDTYRPALTVNDVPGGTHEWLVHEALRHAELRIPDLYIECGWDAQSKNQSRFDSDKFIKMRDDFVKREIRPLKEQLRRWQEID</sequence>
<name>A0ACC1MYM8_9HYPO</name>
<organism evidence="1 2">
    <name type="scientific">Zarea fungicola</name>
    <dbReference type="NCBI Taxonomy" id="93591"/>
    <lineage>
        <taxon>Eukaryota</taxon>
        <taxon>Fungi</taxon>
        <taxon>Dikarya</taxon>
        <taxon>Ascomycota</taxon>
        <taxon>Pezizomycotina</taxon>
        <taxon>Sordariomycetes</taxon>
        <taxon>Hypocreomycetidae</taxon>
        <taxon>Hypocreales</taxon>
        <taxon>Cordycipitaceae</taxon>
        <taxon>Zarea</taxon>
    </lineage>
</organism>
<keyword evidence="2" id="KW-1185">Reference proteome</keyword>
<comment type="caution">
    <text evidence="1">The sequence shown here is derived from an EMBL/GenBank/DDBJ whole genome shotgun (WGS) entry which is preliminary data.</text>
</comment>
<protein>
    <submittedName>
        <fullName evidence="1">Uncharacterized protein</fullName>
    </submittedName>
</protein>
<accession>A0ACC1MYM8</accession>
<dbReference type="EMBL" id="JANJQO010001214">
    <property type="protein sequence ID" value="KAJ2972105.1"/>
    <property type="molecule type" value="Genomic_DNA"/>
</dbReference>
<proteinExistence type="predicted"/>
<dbReference type="Proteomes" id="UP001143910">
    <property type="component" value="Unassembled WGS sequence"/>
</dbReference>